<dbReference type="InterPro" id="IPR050555">
    <property type="entry name" value="Bact_Solute-Bind_Prot2"/>
</dbReference>
<keyword evidence="3" id="KW-0732">Signal</keyword>
<keyword evidence="6" id="KW-1185">Reference proteome</keyword>
<dbReference type="InterPro" id="IPR028082">
    <property type="entry name" value="Peripla_BP_I"/>
</dbReference>
<sequence length="360" mass="39797">MKNTNYLVAVLAFFLVNFSGNVAKAAKSDNTLYNYVKSEHQSGKRVYGIVPKQTGGPFFSEIEKGCMDAAEQIGVTCLYFGEQQKDARAQLKAIQALMDANVDGLAIAGLRTDWIHKTIGKQLKDWGKPIIGFDSPLSMELARAYVGTHNYLLGRALGREIVKLKPNGGSYCIHAERPDSPNHNDRIRGVEDIFRESNNPGHWQGIAACPIRHFGHAELGAKQMKRILNKFAPDIFISTGGGAQFVPQTYRKLVSPWRDKIASGELVIASIDTTPGQVELLKEGLATINVGQKPYEMGYWAVTLLNMHDNGQPIPLVVNTGLTLCDQRNYATCAQQKPITFKVNEVKQNLTIGQIRRPQS</sequence>
<proteinExistence type="inferred from homology"/>
<dbReference type="Pfam" id="PF13407">
    <property type="entry name" value="Peripla_BP_4"/>
    <property type="match status" value="1"/>
</dbReference>
<accession>A0AAV3U3I1</accession>
<dbReference type="PANTHER" id="PTHR30036:SF7">
    <property type="entry name" value="ABC TRANSPORTER PERIPLASMIC-BINDING PROTEIN YPHF"/>
    <property type="match status" value="1"/>
</dbReference>
<dbReference type="AlphaFoldDB" id="A0AAV3U3I1"/>
<dbReference type="GO" id="GO:0030246">
    <property type="term" value="F:carbohydrate binding"/>
    <property type="evidence" value="ECO:0007669"/>
    <property type="project" value="TreeGrafter"/>
</dbReference>
<dbReference type="GO" id="GO:0055085">
    <property type="term" value="P:transmembrane transport"/>
    <property type="evidence" value="ECO:0007669"/>
    <property type="project" value="UniProtKB-ARBA"/>
</dbReference>
<dbReference type="InterPro" id="IPR025997">
    <property type="entry name" value="SBP_2_dom"/>
</dbReference>
<evidence type="ECO:0000256" key="2">
    <source>
        <dbReference type="ARBA" id="ARBA00007639"/>
    </source>
</evidence>
<comment type="similarity">
    <text evidence="2">Belongs to the bacterial solute-binding protein 2 family.</text>
</comment>
<gene>
    <name evidence="5" type="ORF">GCM10025791_24210</name>
</gene>
<organism evidence="5 6">
    <name type="scientific">Halioxenophilus aromaticivorans</name>
    <dbReference type="NCBI Taxonomy" id="1306992"/>
    <lineage>
        <taxon>Bacteria</taxon>
        <taxon>Pseudomonadati</taxon>
        <taxon>Pseudomonadota</taxon>
        <taxon>Gammaproteobacteria</taxon>
        <taxon>Alteromonadales</taxon>
        <taxon>Alteromonadaceae</taxon>
        <taxon>Halioxenophilus</taxon>
    </lineage>
</organism>
<comment type="subcellular location">
    <subcellularLocation>
        <location evidence="1">Periplasm</location>
    </subcellularLocation>
</comment>
<dbReference type="EMBL" id="BAABLX010000023">
    <property type="protein sequence ID" value="GAA4944424.1"/>
    <property type="molecule type" value="Genomic_DNA"/>
</dbReference>
<feature type="domain" description="Periplasmic binding protein" evidence="4">
    <location>
        <begin position="48"/>
        <end position="310"/>
    </location>
</feature>
<evidence type="ECO:0000259" key="4">
    <source>
        <dbReference type="Pfam" id="PF13407"/>
    </source>
</evidence>
<evidence type="ECO:0000313" key="6">
    <source>
        <dbReference type="Proteomes" id="UP001409585"/>
    </source>
</evidence>
<reference evidence="6" key="1">
    <citation type="journal article" date="2019" name="Int. J. Syst. Evol. Microbiol.">
        <title>The Global Catalogue of Microorganisms (GCM) 10K type strain sequencing project: providing services to taxonomists for standard genome sequencing and annotation.</title>
        <authorList>
            <consortium name="The Broad Institute Genomics Platform"/>
            <consortium name="The Broad Institute Genome Sequencing Center for Infectious Disease"/>
            <person name="Wu L."/>
            <person name="Ma J."/>
        </authorList>
    </citation>
    <scope>NUCLEOTIDE SEQUENCE [LARGE SCALE GENOMIC DNA]</scope>
    <source>
        <strain evidence="6">JCM 19134</strain>
    </source>
</reference>
<name>A0AAV3U3I1_9ALTE</name>
<protein>
    <submittedName>
        <fullName evidence="5">Sugar-binding protein</fullName>
    </submittedName>
</protein>
<dbReference type="GO" id="GO:0030288">
    <property type="term" value="C:outer membrane-bounded periplasmic space"/>
    <property type="evidence" value="ECO:0007669"/>
    <property type="project" value="TreeGrafter"/>
</dbReference>
<dbReference type="RefSeq" id="WP_345422251.1">
    <property type="nucleotide sequence ID" value="NZ_AP031496.1"/>
</dbReference>
<evidence type="ECO:0000256" key="3">
    <source>
        <dbReference type="SAM" id="SignalP"/>
    </source>
</evidence>
<dbReference type="SUPFAM" id="SSF53822">
    <property type="entry name" value="Periplasmic binding protein-like I"/>
    <property type="match status" value="1"/>
</dbReference>
<dbReference type="Proteomes" id="UP001409585">
    <property type="component" value="Unassembled WGS sequence"/>
</dbReference>
<feature type="chain" id="PRO_5043427707" evidence="3">
    <location>
        <begin position="26"/>
        <end position="360"/>
    </location>
</feature>
<evidence type="ECO:0000256" key="1">
    <source>
        <dbReference type="ARBA" id="ARBA00004418"/>
    </source>
</evidence>
<comment type="caution">
    <text evidence="5">The sequence shown here is derived from an EMBL/GenBank/DDBJ whole genome shotgun (WGS) entry which is preliminary data.</text>
</comment>
<evidence type="ECO:0000313" key="5">
    <source>
        <dbReference type="EMBL" id="GAA4944424.1"/>
    </source>
</evidence>
<dbReference type="PANTHER" id="PTHR30036">
    <property type="entry name" value="D-XYLOSE-BINDING PERIPLASMIC PROTEIN"/>
    <property type="match status" value="1"/>
</dbReference>
<dbReference type="Gene3D" id="3.40.50.2300">
    <property type="match status" value="2"/>
</dbReference>
<feature type="signal peptide" evidence="3">
    <location>
        <begin position="1"/>
        <end position="25"/>
    </location>
</feature>